<dbReference type="AlphaFoldDB" id="A0A3D8KZP6"/>
<accession>A0A3D8KZP6</accession>
<gene>
    <name evidence="8" type="ORF">DXT99_26170</name>
</gene>
<evidence type="ECO:0000256" key="6">
    <source>
        <dbReference type="SAM" id="Phobius"/>
    </source>
</evidence>
<proteinExistence type="predicted"/>
<evidence type="ECO:0000313" key="8">
    <source>
        <dbReference type="EMBL" id="RDV10694.1"/>
    </source>
</evidence>
<dbReference type="InterPro" id="IPR027379">
    <property type="entry name" value="CLS_N"/>
</dbReference>
<organism evidence="8 9">
    <name type="scientific">Pontibacter diazotrophicus</name>
    <dbReference type="NCBI Taxonomy" id="1400979"/>
    <lineage>
        <taxon>Bacteria</taxon>
        <taxon>Pseudomonadati</taxon>
        <taxon>Bacteroidota</taxon>
        <taxon>Cytophagia</taxon>
        <taxon>Cytophagales</taxon>
        <taxon>Hymenobacteraceae</taxon>
        <taxon>Pontibacter</taxon>
    </lineage>
</organism>
<keyword evidence="4 6" id="KW-1133">Transmembrane helix</keyword>
<keyword evidence="3 6" id="KW-0812">Transmembrane</keyword>
<evidence type="ECO:0000256" key="4">
    <source>
        <dbReference type="ARBA" id="ARBA00022989"/>
    </source>
</evidence>
<evidence type="ECO:0000256" key="2">
    <source>
        <dbReference type="ARBA" id="ARBA00022475"/>
    </source>
</evidence>
<evidence type="ECO:0000259" key="7">
    <source>
        <dbReference type="Pfam" id="PF13396"/>
    </source>
</evidence>
<dbReference type="Pfam" id="PF13396">
    <property type="entry name" value="PLDc_N"/>
    <property type="match status" value="1"/>
</dbReference>
<comment type="caution">
    <text evidence="8">The sequence shown here is derived from an EMBL/GenBank/DDBJ whole genome shotgun (WGS) entry which is preliminary data.</text>
</comment>
<evidence type="ECO:0000313" key="9">
    <source>
        <dbReference type="Proteomes" id="UP000256708"/>
    </source>
</evidence>
<name>A0A3D8KZP6_9BACT</name>
<dbReference type="EMBL" id="QRGR01000055">
    <property type="protein sequence ID" value="RDV10694.1"/>
    <property type="molecule type" value="Genomic_DNA"/>
</dbReference>
<evidence type="ECO:0000256" key="5">
    <source>
        <dbReference type="ARBA" id="ARBA00023136"/>
    </source>
</evidence>
<dbReference type="GO" id="GO:0005886">
    <property type="term" value="C:plasma membrane"/>
    <property type="evidence" value="ECO:0007669"/>
    <property type="project" value="UniProtKB-SubCell"/>
</dbReference>
<comment type="subcellular location">
    <subcellularLocation>
        <location evidence="1">Cell membrane</location>
        <topology evidence="1">Multi-pass membrane protein</topology>
    </subcellularLocation>
</comment>
<feature type="transmembrane region" description="Helical" evidence="6">
    <location>
        <begin position="41"/>
        <end position="60"/>
    </location>
</feature>
<keyword evidence="2" id="KW-1003">Cell membrane</keyword>
<feature type="transmembrane region" description="Helical" evidence="6">
    <location>
        <begin position="7"/>
        <end position="29"/>
    </location>
</feature>
<sequence>MDLFARYPFIFLLVALNYALVVVSLVHLIFRSHYTVNQRLVWMVVLWLVPVLGPVGYWLFRLRRG</sequence>
<feature type="domain" description="Cardiolipin synthase N-terminal" evidence="7">
    <location>
        <begin position="19"/>
        <end position="61"/>
    </location>
</feature>
<evidence type="ECO:0000256" key="1">
    <source>
        <dbReference type="ARBA" id="ARBA00004651"/>
    </source>
</evidence>
<reference evidence="9" key="1">
    <citation type="submission" date="2018-08" db="EMBL/GenBank/DDBJ databases">
        <authorList>
            <person name="Liu Z.-W."/>
            <person name="Du Z.-J."/>
        </authorList>
    </citation>
    <scope>NUCLEOTIDE SEQUENCE [LARGE SCALE GENOMIC DNA]</scope>
    <source>
        <strain evidence="9">H4X</strain>
    </source>
</reference>
<keyword evidence="9" id="KW-1185">Reference proteome</keyword>
<evidence type="ECO:0000256" key="3">
    <source>
        <dbReference type="ARBA" id="ARBA00022692"/>
    </source>
</evidence>
<dbReference type="RefSeq" id="WP_115568555.1">
    <property type="nucleotide sequence ID" value="NZ_QRGR01000055.1"/>
</dbReference>
<keyword evidence="5 6" id="KW-0472">Membrane</keyword>
<dbReference type="Proteomes" id="UP000256708">
    <property type="component" value="Unassembled WGS sequence"/>
</dbReference>
<protein>
    <recommendedName>
        <fullName evidence="7">Cardiolipin synthase N-terminal domain-containing protein</fullName>
    </recommendedName>
</protein>